<feature type="non-terminal residue" evidence="3">
    <location>
        <position position="372"/>
    </location>
</feature>
<keyword evidence="2" id="KW-1185">Reference proteome</keyword>
<reference evidence="3" key="1">
    <citation type="submission" date="2025-08" db="UniProtKB">
        <authorList>
            <consortium name="RefSeq"/>
        </authorList>
    </citation>
    <scope>IDENTIFICATION</scope>
    <source>
        <tissue evidence="3">Whole body</tissue>
    </source>
</reference>
<evidence type="ECO:0000259" key="1">
    <source>
        <dbReference type="Pfam" id="PF18701"/>
    </source>
</evidence>
<dbReference type="InterPro" id="IPR040676">
    <property type="entry name" value="DUF5641"/>
</dbReference>
<accession>A0ABM1JBA8</accession>
<dbReference type="Proteomes" id="UP000694924">
    <property type="component" value="Unplaced"/>
</dbReference>
<dbReference type="Pfam" id="PF18701">
    <property type="entry name" value="DUF5641"/>
    <property type="match status" value="1"/>
</dbReference>
<dbReference type="GeneID" id="107073566"/>
<name>A0ABM1JBA8_POLDO</name>
<proteinExistence type="predicted"/>
<gene>
    <name evidence="3" type="primary">LOC107073566</name>
</gene>
<organism evidence="2 3">
    <name type="scientific">Polistes dominula</name>
    <name type="common">European paper wasp</name>
    <name type="synonym">Vespa dominula</name>
    <dbReference type="NCBI Taxonomy" id="743375"/>
    <lineage>
        <taxon>Eukaryota</taxon>
        <taxon>Metazoa</taxon>
        <taxon>Ecdysozoa</taxon>
        <taxon>Arthropoda</taxon>
        <taxon>Hexapoda</taxon>
        <taxon>Insecta</taxon>
        <taxon>Pterygota</taxon>
        <taxon>Neoptera</taxon>
        <taxon>Endopterygota</taxon>
        <taxon>Hymenoptera</taxon>
        <taxon>Apocrita</taxon>
        <taxon>Aculeata</taxon>
        <taxon>Vespoidea</taxon>
        <taxon>Vespidae</taxon>
        <taxon>Polistinae</taxon>
        <taxon>Polistini</taxon>
        <taxon>Polistes</taxon>
    </lineage>
</organism>
<protein>
    <submittedName>
        <fullName evidence="3">Uncharacterized protein LOC107073566</fullName>
    </submittedName>
</protein>
<evidence type="ECO:0000313" key="3">
    <source>
        <dbReference type="RefSeq" id="XP_015189746.1"/>
    </source>
</evidence>
<dbReference type="RefSeq" id="XP_015189746.1">
    <property type="nucleotide sequence ID" value="XM_015334260.1"/>
</dbReference>
<feature type="domain" description="DUF5641" evidence="1">
    <location>
        <begin position="334"/>
        <end position="371"/>
    </location>
</feature>
<evidence type="ECO:0000313" key="2">
    <source>
        <dbReference type="Proteomes" id="UP000694924"/>
    </source>
</evidence>
<dbReference type="PANTHER" id="PTHR47331">
    <property type="entry name" value="PHD-TYPE DOMAIN-CONTAINING PROTEIN"/>
    <property type="match status" value="1"/>
</dbReference>
<dbReference type="PANTHER" id="PTHR47331:SF5">
    <property type="entry name" value="RIBONUCLEASE H"/>
    <property type="match status" value="1"/>
</dbReference>
<sequence>MNITQTNLWTDSQVTIIWIKAHPSRLKDYVRNRVIKIQELSKNAHLRYVPGTSNPADLASRGIFTDQLEKNTLWWTGPPWMTQSMASWPDQVKEAPDDSCAQEARASVALLRVISGISFTDSQRFIGCSELQLSAVDLSRGSQESLTQHQQLLSLLAGRKTHDSLGSRLLNRRTFKKKSHCSHVKLNCQARTRSVGSLHSLMLAGVVLRVGGRLSKSELMYKAKHSAILPRNSRFSELVIAHAHKKTMHEGTQSTLAFIRQLYWIIGGRGLLKSNVFKCVALTTLEHSRSRLLEPLSDDPEDTLVLTPGHFLIGAALNAVPESSLLDISASRLSRWQFIQQRVQQFWRMWSTHYLQQLQDISKWHHAYNHIQ</sequence>